<evidence type="ECO:0000313" key="2">
    <source>
        <dbReference type="EMBL" id="CAE2192118.1"/>
    </source>
</evidence>
<keyword evidence="1" id="KW-0175">Coiled coil</keyword>
<feature type="coiled-coil region" evidence="1">
    <location>
        <begin position="102"/>
        <end position="129"/>
    </location>
</feature>
<dbReference type="PANTHER" id="PTHR40131">
    <property type="entry name" value="C1Q DOMAIN-CONTAINING PROTEIN"/>
    <property type="match status" value="1"/>
</dbReference>
<organism evidence="2">
    <name type="scientific">Guillardia theta</name>
    <name type="common">Cryptophyte</name>
    <name type="synonym">Cryptomonas phi</name>
    <dbReference type="NCBI Taxonomy" id="55529"/>
    <lineage>
        <taxon>Eukaryota</taxon>
        <taxon>Cryptophyceae</taxon>
        <taxon>Pyrenomonadales</taxon>
        <taxon>Geminigeraceae</taxon>
        <taxon>Guillardia</taxon>
    </lineage>
</organism>
<proteinExistence type="predicted"/>
<dbReference type="PANTHER" id="PTHR40131:SF1">
    <property type="entry name" value="C1Q DOMAIN-CONTAINING PROTEIN"/>
    <property type="match status" value="1"/>
</dbReference>
<sequence length="541" mass="61523">MEQKANKAEVYQLLDSKVNTSDFMSELACKVDRDEHEKTRVHLEKNLETADTKIEYVLDEIRLFPKKKEVAELLHKKVDLAPLESALGIYGNQDALSKAIAKKADCNKLEEMERAMNKSQAQMDAMVNKTEKLSTQFIDLQDQMNVCLKDLSRTAQEMKDFQSSVRSSLSDHSEVTDECSRMCKKTQVELSSALEAYQTQLSSKIDQGLAAIQRNADRMVDDKLEDVQDKIRGFVRRDDIRDELSEKLSKEEYNEGMENFKLQWRRQHELLEHNISQIEEKMNSALSRDVLKQIQQHTSDVNNQIVSVKNELGRSHKKMREELDELRLERSDRSLSFGKVYAEMAEKANVADMSILLDGKVDVDAFNRAMIEVNSLIQEKASLQDVSSSWQDKYLMLSQPGGEVCSGRWIWKSLKTKASGVVPWNLQSSNSDPVHLVWEKDKTYILCVLPGLYCIELGFFSRKRPSARVHVNGEPAITIGSSPAHVTYHAGSRLLSSGRYTNSNLTGLTHVDFLVLPSKSRVSLSYQGDEDAEGFLTLKKL</sequence>
<dbReference type="AlphaFoldDB" id="A0A7S4H9S6"/>
<reference evidence="2" key="1">
    <citation type="submission" date="2021-01" db="EMBL/GenBank/DDBJ databases">
        <authorList>
            <person name="Corre E."/>
            <person name="Pelletier E."/>
            <person name="Niang G."/>
            <person name="Scheremetjew M."/>
            <person name="Finn R."/>
            <person name="Kale V."/>
            <person name="Holt S."/>
            <person name="Cochrane G."/>
            <person name="Meng A."/>
            <person name="Brown T."/>
            <person name="Cohen L."/>
        </authorList>
    </citation>
    <scope>NUCLEOTIDE SEQUENCE</scope>
    <source>
        <strain evidence="2">CCMP 2712</strain>
    </source>
</reference>
<name>A0A7S4H9S6_GUITH</name>
<gene>
    <name evidence="2" type="ORF">GTHE00462_LOCUS1429</name>
</gene>
<feature type="coiled-coil region" evidence="1">
    <location>
        <begin position="261"/>
        <end position="329"/>
    </location>
</feature>
<evidence type="ECO:0000256" key="1">
    <source>
        <dbReference type="SAM" id="Coils"/>
    </source>
</evidence>
<protein>
    <submittedName>
        <fullName evidence="2">Uncharacterized protein</fullName>
    </submittedName>
</protein>
<dbReference type="EMBL" id="HBKN01001648">
    <property type="protein sequence ID" value="CAE2192118.1"/>
    <property type="molecule type" value="Transcribed_RNA"/>
</dbReference>
<accession>A0A7S4H9S6</accession>